<feature type="transmembrane region" description="Helical" evidence="7">
    <location>
        <begin position="208"/>
        <end position="230"/>
    </location>
</feature>
<keyword evidence="4 7" id="KW-0812">Transmembrane</keyword>
<evidence type="ECO:0000313" key="9">
    <source>
        <dbReference type="EMBL" id="MDT3429227.1"/>
    </source>
</evidence>
<dbReference type="EMBL" id="JAUSUY010000044">
    <property type="protein sequence ID" value="MDT3429227.1"/>
    <property type="molecule type" value="Genomic_DNA"/>
</dbReference>
<feature type="transmembrane region" description="Helical" evidence="7">
    <location>
        <begin position="300"/>
        <end position="321"/>
    </location>
</feature>
<dbReference type="PANTHER" id="PTHR23514:SF3">
    <property type="entry name" value="BYPASS OF STOP CODON PROTEIN 6"/>
    <property type="match status" value="1"/>
</dbReference>
<keyword evidence="10" id="KW-1185">Reference proteome</keyword>
<feature type="transmembrane region" description="Helical" evidence="7">
    <location>
        <begin position="275"/>
        <end position="294"/>
    </location>
</feature>
<feature type="transmembrane region" description="Helical" evidence="7">
    <location>
        <begin position="242"/>
        <end position="263"/>
    </location>
</feature>
<evidence type="ECO:0000256" key="2">
    <source>
        <dbReference type="ARBA" id="ARBA00008335"/>
    </source>
</evidence>
<feature type="domain" description="Major facilitator superfamily (MFS) profile" evidence="8">
    <location>
        <begin position="4"/>
        <end position="386"/>
    </location>
</feature>
<proteinExistence type="inferred from homology"/>
<dbReference type="RefSeq" id="WP_025702671.1">
    <property type="nucleotide sequence ID" value="NZ_JAUSUY010000044.1"/>
</dbReference>
<dbReference type="SUPFAM" id="SSF103473">
    <property type="entry name" value="MFS general substrate transporter"/>
    <property type="match status" value="1"/>
</dbReference>
<evidence type="ECO:0000259" key="8">
    <source>
        <dbReference type="PROSITE" id="PS50850"/>
    </source>
</evidence>
<keyword evidence="5 7" id="KW-1133">Transmembrane helix</keyword>
<comment type="caution">
    <text evidence="9">The sequence shown here is derived from an EMBL/GenBank/DDBJ whole genome shotgun (WGS) entry which is preliminary data.</text>
</comment>
<evidence type="ECO:0000313" key="10">
    <source>
        <dbReference type="Proteomes" id="UP001248709"/>
    </source>
</evidence>
<reference evidence="9 10" key="1">
    <citation type="submission" date="2023-07" db="EMBL/GenBank/DDBJ databases">
        <title>Genomic Encyclopedia of Type Strains, Phase IV (KMG-IV): sequencing the most valuable type-strain genomes for metagenomic binning, comparative biology and taxonomic classification.</title>
        <authorList>
            <person name="Goeker M."/>
        </authorList>
    </citation>
    <scope>NUCLEOTIDE SEQUENCE [LARGE SCALE GENOMIC DNA]</scope>
    <source>
        <strain evidence="9 10">T98</strain>
    </source>
</reference>
<name>A0ABU3HGT3_9BACL</name>
<feature type="transmembrane region" description="Helical" evidence="7">
    <location>
        <begin position="91"/>
        <end position="119"/>
    </location>
</feature>
<dbReference type="PROSITE" id="PS50850">
    <property type="entry name" value="MFS"/>
    <property type="match status" value="1"/>
</dbReference>
<organism evidence="9 10">
    <name type="scientific">Paenibacillus forsythiae</name>
    <dbReference type="NCBI Taxonomy" id="365616"/>
    <lineage>
        <taxon>Bacteria</taxon>
        <taxon>Bacillati</taxon>
        <taxon>Bacillota</taxon>
        <taxon>Bacilli</taxon>
        <taxon>Bacillales</taxon>
        <taxon>Paenibacillaceae</taxon>
        <taxon>Paenibacillus</taxon>
    </lineage>
</organism>
<feature type="transmembrane region" description="Helical" evidence="7">
    <location>
        <begin position="36"/>
        <end position="57"/>
    </location>
</feature>
<feature type="transmembrane region" description="Helical" evidence="7">
    <location>
        <begin position="131"/>
        <end position="151"/>
    </location>
</feature>
<protein>
    <submittedName>
        <fullName evidence="9">FHS family glucose/mannose:H+ symporter-like MFS transporter</fullName>
    </submittedName>
</protein>
<evidence type="ECO:0000256" key="4">
    <source>
        <dbReference type="ARBA" id="ARBA00022692"/>
    </source>
</evidence>
<dbReference type="InterPro" id="IPR051788">
    <property type="entry name" value="MFS_Transporter"/>
</dbReference>
<dbReference type="InterPro" id="IPR011701">
    <property type="entry name" value="MFS"/>
</dbReference>
<evidence type="ECO:0000256" key="7">
    <source>
        <dbReference type="SAM" id="Phobius"/>
    </source>
</evidence>
<dbReference type="InterPro" id="IPR036259">
    <property type="entry name" value="MFS_trans_sf"/>
</dbReference>
<dbReference type="InterPro" id="IPR020846">
    <property type="entry name" value="MFS_dom"/>
</dbReference>
<feature type="transmembrane region" description="Helical" evidence="7">
    <location>
        <begin position="359"/>
        <end position="380"/>
    </location>
</feature>
<keyword evidence="3" id="KW-0813">Transport</keyword>
<sequence length="402" mass="43831">MRRIFILSCGFYLLIGITSVVLGSLLPVLLSHYERAYSDGGTLLFLQFLGFLVGVIASPAMSARMGRKWMLVVALLSIFVAYTVIGCLPPWIWVVALTIGVGFGSGIIESSIGAFTIEFAEQQKAVAMTKLDVYFGLGALLIPAIASLYITLGIWQVTFFTIAAITCILMLLWITMPAESTRRLLGAGKEDSGGMPEQVRYTSRHIPLLALFVAFFFVYMGLELGLMNFLPSIMIETIQVKASVASLSVTILWVAMVIGRLFVGKIAESVRYTSFLLWSTVGTLLPIILMTAVSQEWVTYLLIFGTGIFMSGLFSIALVYANTLIPGMTEKTTSILIASGGIGGAVLQFFIGWSMSEWSAIHTIWILAGFSGVLLLSIGLTHQWKSRNSPVGSRLIRKGKEI</sequence>
<dbReference type="Proteomes" id="UP001248709">
    <property type="component" value="Unassembled WGS sequence"/>
</dbReference>
<evidence type="ECO:0000256" key="1">
    <source>
        <dbReference type="ARBA" id="ARBA00004651"/>
    </source>
</evidence>
<evidence type="ECO:0000256" key="6">
    <source>
        <dbReference type="ARBA" id="ARBA00023136"/>
    </source>
</evidence>
<gene>
    <name evidence="9" type="ORF">J2Z22_004828</name>
</gene>
<evidence type="ECO:0000256" key="3">
    <source>
        <dbReference type="ARBA" id="ARBA00022448"/>
    </source>
</evidence>
<feature type="transmembrane region" description="Helical" evidence="7">
    <location>
        <begin position="69"/>
        <end position="85"/>
    </location>
</feature>
<feature type="transmembrane region" description="Helical" evidence="7">
    <location>
        <begin position="333"/>
        <end position="353"/>
    </location>
</feature>
<feature type="transmembrane region" description="Helical" evidence="7">
    <location>
        <begin position="12"/>
        <end position="30"/>
    </location>
</feature>
<comment type="subcellular location">
    <subcellularLocation>
        <location evidence="1">Cell membrane</location>
        <topology evidence="1">Multi-pass membrane protein</topology>
    </subcellularLocation>
</comment>
<dbReference type="Pfam" id="PF07690">
    <property type="entry name" value="MFS_1"/>
    <property type="match status" value="1"/>
</dbReference>
<feature type="transmembrane region" description="Helical" evidence="7">
    <location>
        <begin position="157"/>
        <end position="175"/>
    </location>
</feature>
<dbReference type="Gene3D" id="1.20.1250.20">
    <property type="entry name" value="MFS general substrate transporter like domains"/>
    <property type="match status" value="2"/>
</dbReference>
<comment type="similarity">
    <text evidence="2">Belongs to the major facilitator superfamily.</text>
</comment>
<accession>A0ABU3HGT3</accession>
<dbReference type="PANTHER" id="PTHR23514">
    <property type="entry name" value="BYPASS OF STOP CODON PROTEIN 6"/>
    <property type="match status" value="1"/>
</dbReference>
<keyword evidence="6 7" id="KW-0472">Membrane</keyword>
<evidence type="ECO:0000256" key="5">
    <source>
        <dbReference type="ARBA" id="ARBA00022989"/>
    </source>
</evidence>